<dbReference type="Pfam" id="PF03703">
    <property type="entry name" value="bPH_2"/>
    <property type="match status" value="1"/>
</dbReference>
<accession>A0ABV9TQB3</accession>
<reference evidence="4" key="1">
    <citation type="journal article" date="2019" name="Int. J. Syst. Evol. Microbiol.">
        <title>The Global Catalogue of Microorganisms (GCM) 10K type strain sequencing project: providing services to taxonomists for standard genome sequencing and annotation.</title>
        <authorList>
            <consortium name="The Broad Institute Genomics Platform"/>
            <consortium name="The Broad Institute Genome Sequencing Center for Infectious Disease"/>
            <person name="Wu L."/>
            <person name="Ma J."/>
        </authorList>
    </citation>
    <scope>NUCLEOTIDE SEQUENCE [LARGE SCALE GENOMIC DNA]</scope>
    <source>
        <strain evidence="4">KLKA75</strain>
    </source>
</reference>
<dbReference type="RefSeq" id="WP_378252013.1">
    <property type="nucleotide sequence ID" value="NZ_JBHSIT010000001.1"/>
</dbReference>
<comment type="caution">
    <text evidence="3">The sequence shown here is derived from an EMBL/GenBank/DDBJ whole genome shotgun (WGS) entry which is preliminary data.</text>
</comment>
<dbReference type="PANTHER" id="PTHR37938">
    <property type="entry name" value="BLL0215 PROTEIN"/>
    <property type="match status" value="1"/>
</dbReference>
<feature type="transmembrane region" description="Helical" evidence="1">
    <location>
        <begin position="65"/>
        <end position="89"/>
    </location>
</feature>
<keyword evidence="1" id="KW-0812">Transmembrane</keyword>
<evidence type="ECO:0000256" key="1">
    <source>
        <dbReference type="SAM" id="Phobius"/>
    </source>
</evidence>
<dbReference type="EMBL" id="JBHSIT010000001">
    <property type="protein sequence ID" value="MFC4906303.1"/>
    <property type="molecule type" value="Genomic_DNA"/>
</dbReference>
<keyword evidence="1" id="KW-1133">Transmembrane helix</keyword>
<organism evidence="3 4">
    <name type="scientific">Actinomadura gamaensis</name>
    <dbReference type="NCBI Taxonomy" id="1763541"/>
    <lineage>
        <taxon>Bacteria</taxon>
        <taxon>Bacillati</taxon>
        <taxon>Actinomycetota</taxon>
        <taxon>Actinomycetes</taxon>
        <taxon>Streptosporangiales</taxon>
        <taxon>Thermomonosporaceae</taxon>
        <taxon>Actinomadura</taxon>
    </lineage>
</organism>
<dbReference type="Proteomes" id="UP001595872">
    <property type="component" value="Unassembled WGS sequence"/>
</dbReference>
<dbReference type="PANTHER" id="PTHR37938:SF1">
    <property type="entry name" value="BLL0215 PROTEIN"/>
    <property type="match status" value="1"/>
</dbReference>
<evidence type="ECO:0000259" key="2">
    <source>
        <dbReference type="Pfam" id="PF03703"/>
    </source>
</evidence>
<feature type="domain" description="YdbS-like PH" evidence="2">
    <location>
        <begin position="87"/>
        <end position="144"/>
    </location>
</feature>
<sequence length="172" mass="19533">MNMQDMMVFRDAGSRTVDRYLMNHEGHVIAVRQHPARLLLPVVVAFVALVACTAVNAITGFAWIWFLWVASLGYLVWKVFAWSIQFFLVTEHRIMLITGVLNRKVAMMPLAKVTDIRFDRSVLGRMLGYGEFLIESAGQNQGFDHVTYMPYPEQLYLEVSSLVFGSKDAAPD</sequence>
<evidence type="ECO:0000313" key="3">
    <source>
        <dbReference type="EMBL" id="MFC4906303.1"/>
    </source>
</evidence>
<keyword evidence="1" id="KW-0472">Membrane</keyword>
<proteinExistence type="predicted"/>
<dbReference type="InterPro" id="IPR005182">
    <property type="entry name" value="YdbS-like_PH"/>
</dbReference>
<evidence type="ECO:0000313" key="4">
    <source>
        <dbReference type="Proteomes" id="UP001595872"/>
    </source>
</evidence>
<gene>
    <name evidence="3" type="ORF">ACFPCY_03150</name>
</gene>
<feature type="transmembrane region" description="Helical" evidence="1">
    <location>
        <begin position="38"/>
        <end position="59"/>
    </location>
</feature>
<keyword evidence="4" id="KW-1185">Reference proteome</keyword>
<name>A0ABV9TQB3_9ACTN</name>
<protein>
    <submittedName>
        <fullName evidence="3">PH domain-containing protein</fullName>
    </submittedName>
</protein>